<name>A0AAD7ABB1_9AGAR</name>
<evidence type="ECO:0000256" key="1">
    <source>
        <dbReference type="SAM" id="Phobius"/>
    </source>
</evidence>
<organism evidence="2 3">
    <name type="scientific">Mycena albidolilacea</name>
    <dbReference type="NCBI Taxonomy" id="1033008"/>
    <lineage>
        <taxon>Eukaryota</taxon>
        <taxon>Fungi</taxon>
        <taxon>Dikarya</taxon>
        <taxon>Basidiomycota</taxon>
        <taxon>Agaricomycotina</taxon>
        <taxon>Agaricomycetes</taxon>
        <taxon>Agaricomycetidae</taxon>
        <taxon>Agaricales</taxon>
        <taxon>Marasmiineae</taxon>
        <taxon>Mycenaceae</taxon>
        <taxon>Mycena</taxon>
    </lineage>
</organism>
<reference evidence="2" key="1">
    <citation type="submission" date="2023-03" db="EMBL/GenBank/DDBJ databases">
        <title>Massive genome expansion in bonnet fungi (Mycena s.s.) driven by repeated elements and novel gene families across ecological guilds.</title>
        <authorList>
            <consortium name="Lawrence Berkeley National Laboratory"/>
            <person name="Harder C.B."/>
            <person name="Miyauchi S."/>
            <person name="Viragh M."/>
            <person name="Kuo A."/>
            <person name="Thoen E."/>
            <person name="Andreopoulos B."/>
            <person name="Lu D."/>
            <person name="Skrede I."/>
            <person name="Drula E."/>
            <person name="Henrissat B."/>
            <person name="Morin E."/>
            <person name="Kohler A."/>
            <person name="Barry K."/>
            <person name="LaButti K."/>
            <person name="Morin E."/>
            <person name="Salamov A."/>
            <person name="Lipzen A."/>
            <person name="Mereny Z."/>
            <person name="Hegedus B."/>
            <person name="Baldrian P."/>
            <person name="Stursova M."/>
            <person name="Weitz H."/>
            <person name="Taylor A."/>
            <person name="Grigoriev I.V."/>
            <person name="Nagy L.G."/>
            <person name="Martin F."/>
            <person name="Kauserud H."/>
        </authorList>
    </citation>
    <scope>NUCLEOTIDE SEQUENCE</scope>
    <source>
        <strain evidence="2">CBHHK002</strain>
    </source>
</reference>
<protein>
    <submittedName>
        <fullName evidence="2">Uncharacterized protein</fullName>
    </submittedName>
</protein>
<evidence type="ECO:0000313" key="3">
    <source>
        <dbReference type="Proteomes" id="UP001218218"/>
    </source>
</evidence>
<keyword evidence="3" id="KW-1185">Reference proteome</keyword>
<dbReference type="EMBL" id="JARIHO010000010">
    <property type="protein sequence ID" value="KAJ7354197.1"/>
    <property type="molecule type" value="Genomic_DNA"/>
</dbReference>
<keyword evidence="1" id="KW-0472">Membrane</keyword>
<feature type="non-terminal residue" evidence="2">
    <location>
        <position position="222"/>
    </location>
</feature>
<comment type="caution">
    <text evidence="2">The sequence shown here is derived from an EMBL/GenBank/DDBJ whole genome shotgun (WGS) entry which is preliminary data.</text>
</comment>
<evidence type="ECO:0000313" key="2">
    <source>
        <dbReference type="EMBL" id="KAJ7354197.1"/>
    </source>
</evidence>
<sequence>MRRLAPSRSAQRYRILDTMPPPLYGRSRPFLYPPHLVPPDPPNYVILDVIPPALQATPPSIPHAGPRPLPPFINRSLTKWLLSCALSLFLCSSSLPSSICPQFPVLLLTTAPLVFVAPSGQVTVIFPSPPCSWTPLGPFNFPISSIVHCPNCAAVCSPNSLSRPARSSLLAGFGNIAATAACPVYWFVALAWPNPRFYSVLRSSEFYFLPAVFINASSCFFF</sequence>
<keyword evidence="1" id="KW-0812">Transmembrane</keyword>
<accession>A0AAD7ABB1</accession>
<keyword evidence="1" id="KW-1133">Transmembrane helix</keyword>
<feature type="transmembrane region" description="Helical" evidence="1">
    <location>
        <begin position="169"/>
        <end position="192"/>
    </location>
</feature>
<dbReference type="AlphaFoldDB" id="A0AAD7ABB1"/>
<gene>
    <name evidence="2" type="ORF">DFH08DRAFT_984562</name>
</gene>
<proteinExistence type="predicted"/>
<dbReference type="Proteomes" id="UP001218218">
    <property type="component" value="Unassembled WGS sequence"/>
</dbReference>